<dbReference type="SUPFAM" id="SSF52151">
    <property type="entry name" value="FabD/lysophospholipase-like"/>
    <property type="match status" value="1"/>
</dbReference>
<dbReference type="PROSITE" id="PS00518">
    <property type="entry name" value="ZF_RING_1"/>
    <property type="match status" value="1"/>
</dbReference>
<evidence type="ECO:0000313" key="10">
    <source>
        <dbReference type="EMBL" id="KAF3218293.1"/>
    </source>
</evidence>
<keyword evidence="5 7" id="KW-0442">Lipid degradation</keyword>
<dbReference type="Pfam" id="PF01734">
    <property type="entry name" value="Patatin"/>
    <property type="match status" value="1"/>
</dbReference>
<feature type="domain" description="PNPLA" evidence="9">
    <location>
        <begin position="731"/>
        <end position="925"/>
    </location>
</feature>
<evidence type="ECO:0000256" key="6">
    <source>
        <dbReference type="ARBA" id="ARBA00023098"/>
    </source>
</evidence>
<dbReference type="GO" id="GO:0016042">
    <property type="term" value="P:lipid catabolic process"/>
    <property type="evidence" value="ECO:0007669"/>
    <property type="project" value="UniProtKB-UniRule"/>
</dbReference>
<dbReference type="GO" id="GO:0047499">
    <property type="term" value="F:calcium-independent phospholipase A2 activity"/>
    <property type="evidence" value="ECO:0007669"/>
    <property type="project" value="TreeGrafter"/>
</dbReference>
<dbReference type="GO" id="GO:0019369">
    <property type="term" value="P:arachidonate metabolic process"/>
    <property type="evidence" value="ECO:0007669"/>
    <property type="project" value="TreeGrafter"/>
</dbReference>
<feature type="region of interest" description="Disordered" evidence="8">
    <location>
        <begin position="1213"/>
        <end position="1238"/>
    </location>
</feature>
<dbReference type="GO" id="GO:0008270">
    <property type="term" value="F:zinc ion binding"/>
    <property type="evidence" value="ECO:0007669"/>
    <property type="project" value="UniProtKB-KW"/>
</dbReference>
<keyword evidence="1" id="KW-0479">Metal-binding</keyword>
<protein>
    <recommendedName>
        <fullName evidence="9">PNPLA domain-containing protein</fullName>
    </recommendedName>
</protein>
<evidence type="ECO:0000256" key="8">
    <source>
        <dbReference type="SAM" id="MobiDB-lite"/>
    </source>
</evidence>
<evidence type="ECO:0000256" key="7">
    <source>
        <dbReference type="PROSITE-ProRule" id="PRU01161"/>
    </source>
</evidence>
<evidence type="ECO:0000256" key="1">
    <source>
        <dbReference type="ARBA" id="ARBA00022723"/>
    </source>
</evidence>
<dbReference type="Proteomes" id="UP000472727">
    <property type="component" value="Unassembled WGS sequence"/>
</dbReference>
<feature type="short sequence motif" description="GXSXG" evidence="7">
    <location>
        <begin position="769"/>
        <end position="773"/>
    </location>
</feature>
<accession>A0A7C8QPY5</accession>
<keyword evidence="4" id="KW-0862">Zinc</keyword>
<feature type="short sequence motif" description="DGA/G" evidence="7">
    <location>
        <begin position="912"/>
        <end position="914"/>
    </location>
</feature>
<dbReference type="CDD" id="cd07199">
    <property type="entry name" value="Pat17_PNPLA8_PNPLA9_like"/>
    <property type="match status" value="1"/>
</dbReference>
<feature type="short sequence motif" description="GXGXXG" evidence="7">
    <location>
        <begin position="735"/>
        <end position="740"/>
    </location>
</feature>
<proteinExistence type="predicted"/>
<keyword evidence="2" id="KW-0863">Zinc-finger</keyword>
<dbReference type="InterPro" id="IPR016035">
    <property type="entry name" value="Acyl_Trfase/lysoPLipase"/>
</dbReference>
<dbReference type="AlphaFoldDB" id="A0A7C8QPY5"/>
<evidence type="ECO:0000256" key="5">
    <source>
        <dbReference type="ARBA" id="ARBA00022963"/>
    </source>
</evidence>
<dbReference type="GO" id="GO:0016020">
    <property type="term" value="C:membrane"/>
    <property type="evidence" value="ECO:0007669"/>
    <property type="project" value="TreeGrafter"/>
</dbReference>
<dbReference type="PROSITE" id="PS51635">
    <property type="entry name" value="PNPLA"/>
    <property type="match status" value="1"/>
</dbReference>
<dbReference type="EMBL" id="WIWS01000041">
    <property type="protein sequence ID" value="KAF3218293.1"/>
    <property type="molecule type" value="Genomic_DNA"/>
</dbReference>
<keyword evidence="6 7" id="KW-0443">Lipid metabolism</keyword>
<organism evidence="10 11">
    <name type="scientific">Orbilia oligospora</name>
    <name type="common">Nematode-trapping fungus</name>
    <name type="synonym">Arthrobotrys oligospora</name>
    <dbReference type="NCBI Taxonomy" id="2813651"/>
    <lineage>
        <taxon>Eukaryota</taxon>
        <taxon>Fungi</taxon>
        <taxon>Dikarya</taxon>
        <taxon>Ascomycota</taxon>
        <taxon>Pezizomycotina</taxon>
        <taxon>Orbiliomycetes</taxon>
        <taxon>Orbiliales</taxon>
        <taxon>Orbiliaceae</taxon>
        <taxon>Orbilia</taxon>
    </lineage>
</organism>
<gene>
    <name evidence="10" type="ORF">TWF106_007655</name>
</gene>
<dbReference type="PANTHER" id="PTHR24185:SF1">
    <property type="entry name" value="CALCIUM-INDEPENDENT PHOSPHOLIPASE A2-GAMMA"/>
    <property type="match status" value="1"/>
</dbReference>
<dbReference type="InterPro" id="IPR002641">
    <property type="entry name" value="PNPLA_dom"/>
</dbReference>
<evidence type="ECO:0000313" key="11">
    <source>
        <dbReference type="Proteomes" id="UP000472727"/>
    </source>
</evidence>
<evidence type="ECO:0000256" key="2">
    <source>
        <dbReference type="ARBA" id="ARBA00022771"/>
    </source>
</evidence>
<feature type="compositionally biased region" description="Polar residues" evidence="8">
    <location>
        <begin position="1229"/>
        <end position="1238"/>
    </location>
</feature>
<feature type="active site" description="Nucleophile" evidence="7">
    <location>
        <position position="771"/>
    </location>
</feature>
<dbReference type="Gene3D" id="3.40.1090.10">
    <property type="entry name" value="Cytosolic phospholipase A2 catalytic domain"/>
    <property type="match status" value="1"/>
</dbReference>
<dbReference type="GO" id="GO:0046486">
    <property type="term" value="P:glycerolipid metabolic process"/>
    <property type="evidence" value="ECO:0007669"/>
    <property type="project" value="UniProtKB-ARBA"/>
</dbReference>
<evidence type="ECO:0000256" key="4">
    <source>
        <dbReference type="ARBA" id="ARBA00022833"/>
    </source>
</evidence>
<sequence>MDELCEETECDTCEKPILGSPVGCLCSGVYCGDCFRKHIDKMERKGRGDDHGQATPWEPSMADIIWGKVSKAIAEIDLSTLFIEDEKAKWFGHWSQMSEQDDEPNPIKTHYIVETSRLRDLMAQSLNFGPDSPSTQFPSIVSFVGASGAGKSLLVRYLIHLGETDTTYEKMLSPITGGGLCATTGEVNLYADPSTIGTSTPLFLADCEGMGGDVASVASSYQMKWHCLNGKSNQKVYYFGDQIDRNHVIKDTYPRLLYLFSDVICYVVGEKAWSKTITRLLNWSTTGAQHTINQAALPALILIINFSMEGKEEWVSEEGGDIFTRHVLEIMNVEAATNKKLKDMAQKYNISLGSSGSGGKGQTLLESLLLKSYSSVHAHFVPRVGLGKSWQPDAMFRQVIRLQQLIKLESGRVQEMRAKSLTKFNTYQLEAMTDYAFSHITENPKVPFDFGFCRLSMTKSIETHMAKFLKICLERSRRADISAVFEAATNFIASAIVKKAQSSRNQAVIELHIFHPEMKRLCKEAIHEFLESYMPCNYVNGNALWECVNTKNGHVKGHQSEFGDCFVNGEFEEAESSNEDSLMAAIETKIHEVVGKARNTAGSSPQKWYSFVSVNHKQCMGELRKLGVYPRGEGYRSILDRDRFFSLLFEGDSFINSQFCTLCLFGKSEYRLPCQHMICGTCLKENSSNRIQEPDAMAVLEKCVLCDDNGRSHGWPFTVQMLPVLTNPRILALDGAGVRGVTQLVLLERLEEVIGLGLPIGHFFDLIVGSSMGGIIALGLGVKGLHASECLRRFKAIGSKGFVNKLGTKTPGLKLISRRLRGSIYLQESYSRALKEYFDNGKGNITFGLRNHCRVAVTTTVGDDARLIANYHAGDDGKYIKSKMTISDAAQCSSMAPLYFEPMLVNGMEFWDGGLTANNPVQLALDESNLLWGKPRPDLVLSIGTGHSSAVQDEPVGLKNLDEKLKELMTRWLRTVNGQQDWKDFCNSKRNDPDTLSRCHRLSVSSVYKHETAFDEVDRIMIMEMTARSYNERYKKSYSLYEPVSGECRDGIMEVQANILRASQYYFKVARIVKGGYKKFFIYGSLKCRLGLIHGEPFLYLLKFTNYFTINRLKVVDVDESIRRNQFFDMPVQFEHSSASGPIRIVVNFNEDTYSVAISGFPMDIQVLRDCCAENGIEEEEPDVDFKFEDDNTDAEGEQLEFSSLHKLQQTIASEDGSSNGDPIERVMTPSTTANDFL</sequence>
<dbReference type="PANTHER" id="PTHR24185">
    <property type="entry name" value="CALCIUM-INDEPENDENT PHOSPHOLIPASE A2-GAMMA"/>
    <property type="match status" value="1"/>
</dbReference>
<comment type="caution">
    <text evidence="10">The sequence shown here is derived from an EMBL/GenBank/DDBJ whole genome shotgun (WGS) entry which is preliminary data.</text>
</comment>
<evidence type="ECO:0000256" key="3">
    <source>
        <dbReference type="ARBA" id="ARBA00022801"/>
    </source>
</evidence>
<reference evidence="10 11" key="1">
    <citation type="submission" date="2019-06" db="EMBL/GenBank/DDBJ databases">
        <authorList>
            <person name="Palmer J.M."/>
        </authorList>
    </citation>
    <scope>NUCLEOTIDE SEQUENCE [LARGE SCALE GENOMIC DNA]</scope>
    <source>
        <strain evidence="10 11">TWF106</strain>
    </source>
</reference>
<feature type="active site" description="Proton acceptor" evidence="7">
    <location>
        <position position="912"/>
    </location>
</feature>
<evidence type="ECO:0000259" key="9">
    <source>
        <dbReference type="PROSITE" id="PS51635"/>
    </source>
</evidence>
<name>A0A7C8QPY5_ORBOL</name>
<dbReference type="InterPro" id="IPR017907">
    <property type="entry name" value="Znf_RING_CS"/>
</dbReference>
<keyword evidence="3 7" id="KW-0378">Hydrolase</keyword>